<dbReference type="GeneID" id="5042398"/>
<evidence type="ECO:0000313" key="3">
    <source>
        <dbReference type="EMBL" id="CAK89216.1"/>
    </source>
</evidence>
<accession>A0E1P9</accession>
<evidence type="ECO:0000256" key="2">
    <source>
        <dbReference type="SAM" id="Phobius"/>
    </source>
</evidence>
<gene>
    <name evidence="3" type="ORF">GSPATT00022387001</name>
</gene>
<organism evidence="3 4">
    <name type="scientific">Paramecium tetraurelia</name>
    <dbReference type="NCBI Taxonomy" id="5888"/>
    <lineage>
        <taxon>Eukaryota</taxon>
        <taxon>Sar</taxon>
        <taxon>Alveolata</taxon>
        <taxon>Ciliophora</taxon>
        <taxon>Intramacronucleata</taxon>
        <taxon>Oligohymenophorea</taxon>
        <taxon>Peniculida</taxon>
        <taxon>Parameciidae</taxon>
        <taxon>Paramecium</taxon>
    </lineage>
</organism>
<dbReference type="OrthoDB" id="311185at2759"/>
<feature type="compositionally biased region" description="Basic residues" evidence="1">
    <location>
        <begin position="127"/>
        <end position="140"/>
    </location>
</feature>
<dbReference type="HOGENOM" id="CLU_591172_0_0_1"/>
<protein>
    <recommendedName>
        <fullName evidence="5">Transmembrane protein</fullName>
    </recommendedName>
</protein>
<evidence type="ECO:0000256" key="1">
    <source>
        <dbReference type="SAM" id="MobiDB-lite"/>
    </source>
</evidence>
<dbReference type="Proteomes" id="UP000000600">
    <property type="component" value="Unassembled WGS sequence"/>
</dbReference>
<keyword evidence="2" id="KW-1133">Transmembrane helix</keyword>
<feature type="transmembrane region" description="Helical" evidence="2">
    <location>
        <begin position="236"/>
        <end position="257"/>
    </location>
</feature>
<feature type="transmembrane region" description="Helical" evidence="2">
    <location>
        <begin position="166"/>
        <end position="184"/>
    </location>
</feature>
<feature type="transmembrane region" description="Helical" evidence="2">
    <location>
        <begin position="349"/>
        <end position="367"/>
    </location>
</feature>
<keyword evidence="2" id="KW-0472">Membrane</keyword>
<reference evidence="3 4" key="1">
    <citation type="journal article" date="2006" name="Nature">
        <title>Global trends of whole-genome duplications revealed by the ciliate Paramecium tetraurelia.</title>
        <authorList>
            <consortium name="Genoscope"/>
            <person name="Aury J.-M."/>
            <person name="Jaillon O."/>
            <person name="Duret L."/>
            <person name="Noel B."/>
            <person name="Jubin C."/>
            <person name="Porcel B.M."/>
            <person name="Segurens B."/>
            <person name="Daubin V."/>
            <person name="Anthouard V."/>
            <person name="Aiach N."/>
            <person name="Arnaiz O."/>
            <person name="Billaut A."/>
            <person name="Beisson J."/>
            <person name="Blanc I."/>
            <person name="Bouhouche K."/>
            <person name="Camara F."/>
            <person name="Duharcourt S."/>
            <person name="Guigo R."/>
            <person name="Gogendeau D."/>
            <person name="Katinka M."/>
            <person name="Keller A.-M."/>
            <person name="Kissmehl R."/>
            <person name="Klotz C."/>
            <person name="Koll F."/>
            <person name="Le Moue A."/>
            <person name="Lepere C."/>
            <person name="Malinsky S."/>
            <person name="Nowacki M."/>
            <person name="Nowak J.K."/>
            <person name="Plattner H."/>
            <person name="Poulain J."/>
            <person name="Ruiz F."/>
            <person name="Serrano V."/>
            <person name="Zagulski M."/>
            <person name="Dessen P."/>
            <person name="Betermier M."/>
            <person name="Weissenbach J."/>
            <person name="Scarpelli C."/>
            <person name="Schachter V."/>
            <person name="Sperling L."/>
            <person name="Meyer E."/>
            <person name="Cohen J."/>
            <person name="Wincker P."/>
        </authorList>
    </citation>
    <scope>NUCLEOTIDE SEQUENCE [LARGE SCALE GENOMIC DNA]</scope>
    <source>
        <strain evidence="3 4">Stock d4-2</strain>
    </source>
</reference>
<keyword evidence="2" id="KW-0812">Transmembrane</keyword>
<proteinExistence type="predicted"/>
<dbReference type="AlphaFoldDB" id="A0E1P9"/>
<dbReference type="InParanoid" id="A0E1P9"/>
<feature type="transmembrane region" description="Helical" evidence="2">
    <location>
        <begin position="277"/>
        <end position="302"/>
    </location>
</feature>
<feature type="transmembrane region" description="Helical" evidence="2">
    <location>
        <begin position="323"/>
        <end position="343"/>
    </location>
</feature>
<feature type="transmembrane region" description="Helical" evidence="2">
    <location>
        <begin position="204"/>
        <end position="224"/>
    </location>
</feature>
<dbReference type="EMBL" id="CT868653">
    <property type="protein sequence ID" value="CAK89216.1"/>
    <property type="molecule type" value="Genomic_DNA"/>
</dbReference>
<dbReference type="KEGG" id="ptm:GSPATT00022387001"/>
<evidence type="ECO:0008006" key="5">
    <source>
        <dbReference type="Google" id="ProtNLM"/>
    </source>
</evidence>
<evidence type="ECO:0000313" key="4">
    <source>
        <dbReference type="Proteomes" id="UP000000600"/>
    </source>
</evidence>
<keyword evidence="4" id="KW-1185">Reference proteome</keyword>
<sequence length="437" mass="51333">MISTEINSNDSIVRFDQIVGQQGDQEYRSPQDVVIVQDQNQPQNSQILEIGQQILDPEQLKLKEKERMERIINIPNTIKRSLSTINEVPDQSISISPPAVHYNRKDFEDEMEEQHQKQGSQELNQQRKLKKRSKKKKKKQQQTSDFHQYFSIKGLEDPRVDCNWKLLFSYFTLIILSNIILQTLEVIRYSQSICKLEGLDNLFVYLNQLLYVFGKIGILSLNYQEFTNTSSTKPKIPLLNSTLFSSIFIVLQLPLYVFDFVLCQSRSDLFTLNQSLFLLNCLDWFIISVMSVIILLHSIIKITLKPKTWKKLKYQSIHKKQEITIILQLLVTFTQSTSTFLPAMIMENFYIFFSLLTSVYLSIRKFYFHKDPFLIRHELLNNEPTCVNQDENFHNQEKSEKLLYNCSFNIKKRIKHSPLSSFSSIQLTKTNTISRKE</sequence>
<name>A0E1P9_PARTE</name>
<feature type="region of interest" description="Disordered" evidence="1">
    <location>
        <begin position="108"/>
        <end position="142"/>
    </location>
</feature>
<dbReference type="RefSeq" id="XP_001456613.1">
    <property type="nucleotide sequence ID" value="XM_001456576.1"/>
</dbReference>